<accession>A0A8I6TJT1</accession>
<protein>
    <submittedName>
        <fullName evidence="2">Uncharacterized protein</fullName>
    </submittedName>
</protein>
<sequence length="550" mass="62093">MLRVLSKALARHLQKYPDEGFSCPAVPNCVNRFGNAQCQRRRESTRSPCRGSENLESFTPQLEKHLHVKNTYIPDIVAGMQSVAKKRYEGGESRRPAKAEQHAVKGSSNGKKKKKQERCAGTTPFPSSSKCPVQVERIKQSLSKREELRKKSKRPEAISRPKTKEMEKCEPVECKAKSRRKEESKWERKDEGGDPPKPPKPENVEKVEKKDSNDCFDKIMYGWANLAKEMNEKPKKEALVQTGEGPPMKTHEEVPCQTGEGRPMKTHEEVPCQTDEELPPKMRVKPKPKNDQLCYSCIEELWKGGHGGDCRTPLPADSLQRMVKDQSDRLAGKLDLLGQKIEKDIKDMLVSWEVSARKAKRAMEDVERCQAVDRAQDIKSTSTGSLEDCPYEVQNKVGQSRSDLSYNVIPKNTLAFQSCIPTTISFCSQGSYESVPESENLSQKESRSSVTSCQKEVQASEQPWFQDAQSRLVSMLQRVRTAVNKTRALPSTMSQHSNSTISRPYSSTSNDSFAQKKEIEELYGLISAKGEIIAKDIQNRIKKALKELRS</sequence>
<evidence type="ECO:0000256" key="1">
    <source>
        <dbReference type="SAM" id="MobiDB-lite"/>
    </source>
</evidence>
<name>A0A8I6TJT1_CIMLE</name>
<dbReference type="GeneID" id="106670805"/>
<feature type="region of interest" description="Disordered" evidence="1">
    <location>
        <begin position="234"/>
        <end position="285"/>
    </location>
</feature>
<feature type="region of interest" description="Disordered" evidence="1">
    <location>
        <begin position="87"/>
        <end position="211"/>
    </location>
</feature>
<dbReference type="EnsemblMetazoa" id="XM_014401403.1">
    <property type="protein sequence ID" value="XP_014256889.1"/>
    <property type="gene ID" value="LOC106670805"/>
</dbReference>
<dbReference type="AlphaFoldDB" id="A0A8I6TJT1"/>
<dbReference type="KEGG" id="clec:106670805"/>
<evidence type="ECO:0000313" key="2">
    <source>
        <dbReference type="EnsemblMetazoa" id="XP_014256889.1"/>
    </source>
</evidence>
<feature type="region of interest" description="Disordered" evidence="1">
    <location>
        <begin position="489"/>
        <end position="512"/>
    </location>
</feature>
<dbReference type="Proteomes" id="UP000494040">
    <property type="component" value="Unassembled WGS sequence"/>
</dbReference>
<organism evidence="2 3">
    <name type="scientific">Cimex lectularius</name>
    <name type="common">Bed bug</name>
    <name type="synonym">Acanthia lectularia</name>
    <dbReference type="NCBI Taxonomy" id="79782"/>
    <lineage>
        <taxon>Eukaryota</taxon>
        <taxon>Metazoa</taxon>
        <taxon>Ecdysozoa</taxon>
        <taxon>Arthropoda</taxon>
        <taxon>Hexapoda</taxon>
        <taxon>Insecta</taxon>
        <taxon>Pterygota</taxon>
        <taxon>Neoptera</taxon>
        <taxon>Paraneoptera</taxon>
        <taxon>Hemiptera</taxon>
        <taxon>Heteroptera</taxon>
        <taxon>Panheteroptera</taxon>
        <taxon>Cimicomorpha</taxon>
        <taxon>Cimicidae</taxon>
        <taxon>Cimex</taxon>
    </lineage>
</organism>
<evidence type="ECO:0000313" key="3">
    <source>
        <dbReference type="Proteomes" id="UP000494040"/>
    </source>
</evidence>
<dbReference type="RefSeq" id="XP_014256889.1">
    <property type="nucleotide sequence ID" value="XM_014401403.1"/>
</dbReference>
<keyword evidence="3" id="KW-1185">Reference proteome</keyword>
<feature type="compositionally biased region" description="Basic and acidic residues" evidence="1">
    <location>
        <begin position="136"/>
        <end position="211"/>
    </location>
</feature>
<dbReference type="RefSeq" id="XP_014256888.1">
    <property type="nucleotide sequence ID" value="XM_014401402.1"/>
</dbReference>
<reference evidence="2" key="1">
    <citation type="submission" date="2022-01" db="UniProtKB">
        <authorList>
            <consortium name="EnsemblMetazoa"/>
        </authorList>
    </citation>
    <scope>IDENTIFICATION</scope>
</reference>
<proteinExistence type="predicted"/>
<dbReference type="EnsemblMetazoa" id="XM_014401402.1">
    <property type="protein sequence ID" value="XP_014256888.1"/>
    <property type="gene ID" value="LOC106670805"/>
</dbReference>
<feature type="compositionally biased region" description="Basic and acidic residues" evidence="1">
    <location>
        <begin position="87"/>
        <end position="103"/>
    </location>
</feature>